<evidence type="ECO:0000256" key="3">
    <source>
        <dbReference type="ARBA" id="ARBA00022737"/>
    </source>
</evidence>
<accession>A0A158Q5T9</accession>
<dbReference type="Proteomes" id="UP000274756">
    <property type="component" value="Unassembled WGS sequence"/>
</dbReference>
<evidence type="ECO:0000256" key="1">
    <source>
        <dbReference type="ARBA" id="ARBA00008134"/>
    </source>
</evidence>
<dbReference type="CDD" id="cd16693">
    <property type="entry name" value="mRING-H2-C3H3C2_WDR24"/>
    <property type="match status" value="1"/>
</dbReference>
<dbReference type="SMART" id="SM00320">
    <property type="entry name" value="WD40"/>
    <property type="match status" value="5"/>
</dbReference>
<keyword evidence="8" id="KW-1185">Reference proteome</keyword>
<name>A0A158Q5T9_DRAME</name>
<proteinExistence type="inferred from homology"/>
<dbReference type="GO" id="GO:0005774">
    <property type="term" value="C:vacuolar membrane"/>
    <property type="evidence" value="ECO:0007669"/>
    <property type="project" value="TreeGrafter"/>
</dbReference>
<evidence type="ECO:0000256" key="4">
    <source>
        <dbReference type="ARBA" id="ARBA00040269"/>
    </source>
</evidence>
<dbReference type="OrthoDB" id="30417at2759"/>
<gene>
    <name evidence="6" type="ORF">DME_LOCUS2304</name>
</gene>
<dbReference type="SUPFAM" id="SSF50978">
    <property type="entry name" value="WD40 repeat-like"/>
    <property type="match status" value="1"/>
</dbReference>
<organism evidence="7 9">
    <name type="scientific">Dracunculus medinensis</name>
    <name type="common">Guinea worm</name>
    <dbReference type="NCBI Taxonomy" id="318479"/>
    <lineage>
        <taxon>Eukaryota</taxon>
        <taxon>Metazoa</taxon>
        <taxon>Ecdysozoa</taxon>
        <taxon>Nematoda</taxon>
        <taxon>Chromadorea</taxon>
        <taxon>Rhabditida</taxon>
        <taxon>Spirurina</taxon>
        <taxon>Dracunculoidea</taxon>
        <taxon>Dracunculidae</taxon>
        <taxon>Dracunculus</taxon>
    </lineage>
</organism>
<dbReference type="GO" id="GO:0061700">
    <property type="term" value="C:GATOR2 complex"/>
    <property type="evidence" value="ECO:0007669"/>
    <property type="project" value="TreeGrafter"/>
</dbReference>
<dbReference type="GO" id="GO:1904263">
    <property type="term" value="P:positive regulation of TORC1 signaling"/>
    <property type="evidence" value="ECO:0007669"/>
    <property type="project" value="TreeGrafter"/>
</dbReference>
<feature type="region of interest" description="Disordered" evidence="5">
    <location>
        <begin position="441"/>
        <end position="468"/>
    </location>
</feature>
<dbReference type="AlphaFoldDB" id="A0A158Q5T9"/>
<feature type="compositionally biased region" description="Polar residues" evidence="5">
    <location>
        <begin position="456"/>
        <end position="468"/>
    </location>
</feature>
<dbReference type="EMBL" id="UYYG01000054">
    <property type="protein sequence ID" value="VDN52331.1"/>
    <property type="molecule type" value="Genomic_DNA"/>
</dbReference>
<dbReference type="Gene3D" id="2.130.10.10">
    <property type="entry name" value="YVTN repeat-like/Quinoprotein amine dehydrogenase"/>
    <property type="match status" value="1"/>
</dbReference>
<comment type="similarity">
    <text evidence="1">Belongs to the WD repeat WDR24 family.</text>
</comment>
<dbReference type="GO" id="GO:0005829">
    <property type="term" value="C:cytosol"/>
    <property type="evidence" value="ECO:0007669"/>
    <property type="project" value="TreeGrafter"/>
</dbReference>
<dbReference type="PANTHER" id="PTHR46200">
    <property type="entry name" value="GATOR COMPLEX PROTEIN WDR24"/>
    <property type="match status" value="1"/>
</dbReference>
<keyword evidence="3" id="KW-0677">Repeat</keyword>
<protein>
    <recommendedName>
        <fullName evidence="4">GATOR2 complex protein WDR24</fullName>
    </recommendedName>
</protein>
<evidence type="ECO:0000256" key="5">
    <source>
        <dbReference type="SAM" id="MobiDB-lite"/>
    </source>
</evidence>
<dbReference type="GO" id="GO:0016239">
    <property type="term" value="P:positive regulation of macroautophagy"/>
    <property type="evidence" value="ECO:0007669"/>
    <property type="project" value="TreeGrafter"/>
</dbReference>
<dbReference type="InterPro" id="IPR036322">
    <property type="entry name" value="WD40_repeat_dom_sf"/>
</dbReference>
<dbReference type="Pfam" id="PF00400">
    <property type="entry name" value="WD40"/>
    <property type="match status" value="2"/>
</dbReference>
<evidence type="ECO:0000313" key="8">
    <source>
        <dbReference type="Proteomes" id="UP000274756"/>
    </source>
</evidence>
<sequence length="743" mass="85200">MNQLFCRLSRASEIYKIIIPRQQSIFNSNVFRHGRLKMRIVLLRRQLRADWWHCGILKRLQHLYKTHSRSVSKVCFHQSDKNLLISGLKDGCVVLYDLRLPKFTAKFISKFSSDPVRDVQFGLHTGQTDVFVVADDGGSMHFWDLRRSDRPLREFVAHHGPASIALNPSYEDRNVLATAGRDKFIRVWKWCDWHESNQSSAIYSVETTTSVSRVRWRPLQKFHVTSCSFVNDTNIHIWDIRRPFLPIGSFDIHRELCCDLMWKPDDSNVLISAVKNGFIGLHFFENADRPLNHVNDVAIDISPSGEIAIALSSHLKQKIEALDDIKKIQRGEAVPRRRRVYEPFQSWIPSHLVICGSKGSSASLYPNHFIQFANGEQMKASKDFLFSYQLCGSDLQKLCMHNAFIAKAVSRRRLACTWRMIGLLCSLSPFFEVNDYKIQSDNRRSSNEDDEDASSVARSRFSSNKSSGGIHNIESEDFNNFSTVSPELAGTADFFFGEGEVNMDRLDFKNSEMNSPRNYTGSAFLKMEAFTPRLRDEFDLFDEIRSNSTEDGSTIADDCSNELGERSFFLGKLSIKNDVVSLPMWDPLPVIRSLFEYYSDLGDVQTCVSMLLVLGKRTAEFIDIALQKLWFLDYIGMLERFELWTVSAEIIKLCWIPSVNNLSNENTFVRLLCTNCQTPSFSTFSQCKKCDAKFQFICSVCCQPVCGLWMWCRGCRHGGHPNHFSEWFSTNELCATGCGHRCK</sequence>
<dbReference type="STRING" id="318479.A0A158Q5T9"/>
<dbReference type="Proteomes" id="UP000038040">
    <property type="component" value="Unplaced"/>
</dbReference>
<dbReference type="WBParaSite" id="DME_0000827401-mRNA-1">
    <property type="protein sequence ID" value="DME_0000827401-mRNA-1"/>
    <property type="gene ID" value="DME_0000827401"/>
</dbReference>
<dbReference type="InterPro" id="IPR001680">
    <property type="entry name" value="WD40_rpt"/>
</dbReference>
<evidence type="ECO:0000256" key="2">
    <source>
        <dbReference type="ARBA" id="ARBA00022574"/>
    </source>
</evidence>
<reference evidence="9" key="1">
    <citation type="submission" date="2016-04" db="UniProtKB">
        <authorList>
            <consortium name="WormBaseParasite"/>
        </authorList>
    </citation>
    <scope>IDENTIFICATION</scope>
</reference>
<dbReference type="PANTHER" id="PTHR46200:SF1">
    <property type="entry name" value="GATOR COMPLEX PROTEIN WDR24"/>
    <property type="match status" value="1"/>
</dbReference>
<keyword evidence="2" id="KW-0853">WD repeat</keyword>
<dbReference type="InterPro" id="IPR037590">
    <property type="entry name" value="WDR24"/>
</dbReference>
<evidence type="ECO:0000313" key="7">
    <source>
        <dbReference type="Proteomes" id="UP000038040"/>
    </source>
</evidence>
<reference evidence="6 8" key="2">
    <citation type="submission" date="2018-11" db="EMBL/GenBank/DDBJ databases">
        <authorList>
            <consortium name="Pathogen Informatics"/>
        </authorList>
    </citation>
    <scope>NUCLEOTIDE SEQUENCE [LARGE SCALE GENOMIC DNA]</scope>
</reference>
<evidence type="ECO:0000313" key="6">
    <source>
        <dbReference type="EMBL" id="VDN52331.1"/>
    </source>
</evidence>
<dbReference type="InterPro" id="IPR015943">
    <property type="entry name" value="WD40/YVTN_repeat-like_dom_sf"/>
</dbReference>
<evidence type="ECO:0000313" key="9">
    <source>
        <dbReference type="WBParaSite" id="DME_0000827401-mRNA-1"/>
    </source>
</evidence>